<evidence type="ECO:0000313" key="1">
    <source>
        <dbReference type="EMBL" id="QIZ70287.1"/>
    </source>
</evidence>
<dbReference type="Proteomes" id="UP000500857">
    <property type="component" value="Chromosome"/>
</dbReference>
<accession>A0A6H1TVW0</accession>
<organism evidence="1 2">
    <name type="scientific">Oxynema aestuarii AP17</name>
    <dbReference type="NCBI Taxonomy" id="2064643"/>
    <lineage>
        <taxon>Bacteria</taxon>
        <taxon>Bacillati</taxon>
        <taxon>Cyanobacteriota</taxon>
        <taxon>Cyanophyceae</taxon>
        <taxon>Oscillatoriophycideae</taxon>
        <taxon>Oscillatoriales</taxon>
        <taxon>Oscillatoriaceae</taxon>
        <taxon>Oxynema</taxon>
        <taxon>Oxynema aestuarii</taxon>
    </lineage>
</organism>
<gene>
    <name evidence="1" type="ORF">HCG48_06605</name>
</gene>
<protein>
    <submittedName>
        <fullName evidence="1">Uncharacterized protein</fullName>
    </submittedName>
</protein>
<reference evidence="1 2" key="1">
    <citation type="submission" date="2020-04" db="EMBL/GenBank/DDBJ databases">
        <authorList>
            <person name="Basu S."/>
            <person name="Maruthanayagam V."/>
            <person name="Chakraborty S."/>
            <person name="Pramanik A."/>
            <person name="Mukherjee J."/>
            <person name="Brink B."/>
        </authorList>
    </citation>
    <scope>NUCLEOTIDE SEQUENCE [LARGE SCALE GENOMIC DNA]</scope>
    <source>
        <strain evidence="1 2">AP17</strain>
    </source>
</reference>
<dbReference type="KEGG" id="oxy:HCG48_06605"/>
<dbReference type="AlphaFoldDB" id="A0A6H1TVW0"/>
<sequence length="51" mass="5883">MLELEFQISSLVALKAATPEIRSHSTFGERELGGRSWHTLEQYESDRSKFI</sequence>
<evidence type="ECO:0000313" key="2">
    <source>
        <dbReference type="Proteomes" id="UP000500857"/>
    </source>
</evidence>
<dbReference type="RefSeq" id="WP_168568442.1">
    <property type="nucleotide sequence ID" value="NZ_CP051167.1"/>
</dbReference>
<name>A0A6H1TVW0_9CYAN</name>
<proteinExistence type="predicted"/>
<keyword evidence="2" id="KW-1185">Reference proteome</keyword>
<dbReference type="EMBL" id="CP051167">
    <property type="protein sequence ID" value="QIZ70287.1"/>
    <property type="molecule type" value="Genomic_DNA"/>
</dbReference>